<feature type="disulfide bond" evidence="2">
    <location>
        <begin position="122"/>
        <end position="183"/>
    </location>
</feature>
<evidence type="ECO:0000313" key="4">
    <source>
        <dbReference type="EMBL" id="RDX73908.1"/>
    </source>
</evidence>
<feature type="disulfide bond" evidence="2">
    <location>
        <begin position="130"/>
        <end position="146"/>
    </location>
</feature>
<feature type="disulfide bond" evidence="2">
    <location>
        <begin position="160"/>
        <end position="170"/>
    </location>
</feature>
<dbReference type="OrthoDB" id="1357027at2759"/>
<organism evidence="4 5">
    <name type="scientific">Mucuna pruriens</name>
    <name type="common">Velvet bean</name>
    <name type="synonym">Dolichos pruriens</name>
    <dbReference type="NCBI Taxonomy" id="157652"/>
    <lineage>
        <taxon>Eukaryota</taxon>
        <taxon>Viridiplantae</taxon>
        <taxon>Streptophyta</taxon>
        <taxon>Embryophyta</taxon>
        <taxon>Tracheophyta</taxon>
        <taxon>Spermatophyta</taxon>
        <taxon>Magnoliopsida</taxon>
        <taxon>eudicotyledons</taxon>
        <taxon>Gunneridae</taxon>
        <taxon>Pentapetalae</taxon>
        <taxon>rosids</taxon>
        <taxon>fabids</taxon>
        <taxon>Fabales</taxon>
        <taxon>Fabaceae</taxon>
        <taxon>Papilionoideae</taxon>
        <taxon>50 kb inversion clade</taxon>
        <taxon>NPAAA clade</taxon>
        <taxon>indigoferoid/millettioid clade</taxon>
        <taxon>Phaseoleae</taxon>
        <taxon>Mucuna</taxon>
    </lineage>
</organism>
<dbReference type="SUPFAM" id="SSF49870">
    <property type="entry name" value="Osmotin, thaumatin-like protein"/>
    <property type="match status" value="1"/>
</dbReference>
<evidence type="ECO:0000313" key="5">
    <source>
        <dbReference type="Proteomes" id="UP000257109"/>
    </source>
</evidence>
<dbReference type="PANTHER" id="PTHR31048">
    <property type="entry name" value="OS03G0233200 PROTEIN"/>
    <property type="match status" value="1"/>
</dbReference>
<keyword evidence="5" id="KW-1185">Reference proteome</keyword>
<dbReference type="EMBL" id="QJKJ01010356">
    <property type="protein sequence ID" value="RDX73908.1"/>
    <property type="molecule type" value="Genomic_DNA"/>
</dbReference>
<keyword evidence="2" id="KW-1015">Disulfide bond</keyword>
<keyword evidence="3" id="KW-0732">Signal</keyword>
<dbReference type="InterPro" id="IPR001938">
    <property type="entry name" value="Thaumatin"/>
</dbReference>
<proteinExistence type="inferred from homology"/>
<reference evidence="4" key="1">
    <citation type="submission" date="2018-05" db="EMBL/GenBank/DDBJ databases">
        <title>Draft genome of Mucuna pruriens seed.</title>
        <authorList>
            <person name="Nnadi N.E."/>
            <person name="Vos R."/>
            <person name="Hasami M.H."/>
            <person name="Devisetty U.K."/>
            <person name="Aguiy J.C."/>
        </authorList>
    </citation>
    <scope>NUCLEOTIDE SEQUENCE [LARGE SCALE GENOMIC DNA]</scope>
    <source>
        <strain evidence="4">JCA_2017</strain>
    </source>
</reference>
<feature type="non-terminal residue" evidence="4">
    <location>
        <position position="1"/>
    </location>
</feature>
<dbReference type="AlphaFoldDB" id="A0A371F6I3"/>
<dbReference type="PROSITE" id="PS51367">
    <property type="entry name" value="THAUMATIN_2"/>
    <property type="match status" value="1"/>
</dbReference>
<gene>
    <name evidence="4" type="primary">TL1</name>
    <name evidence="4" type="ORF">CR513_46409</name>
</gene>
<dbReference type="PIRSF" id="PIRSF002703">
    <property type="entry name" value="Thaumatin"/>
    <property type="match status" value="1"/>
</dbReference>
<dbReference type="InterPro" id="IPR037176">
    <property type="entry name" value="Osmotin/thaumatin-like_sf"/>
</dbReference>
<feature type="disulfide bond" evidence="2">
    <location>
        <begin position="150"/>
        <end position="159"/>
    </location>
</feature>
<dbReference type="Pfam" id="PF00314">
    <property type="entry name" value="Thaumatin"/>
    <property type="match status" value="2"/>
</dbReference>
<accession>A0A371F6I3</accession>
<feature type="signal peptide" evidence="3">
    <location>
        <begin position="1"/>
        <end position="21"/>
    </location>
</feature>
<sequence>MKVQLLLYFVFLTILFSTGNANKNPYAGGVSIQLTNACDGTIWPGVRTKTGHIVTPTGFKLEPEEIYNLEVPDSWSGTIWARTGCSGNPNSGNSYYKLDLRYGFNMGVSLTPLDSNCRKIPCIKDITLQCPNGLALYSKDAIKVACKSACYTSGEPKDCCTGYYASPEKCNLNEYTSLVETTCPAAVSSAFDQTHFSCSGGTSFME</sequence>
<dbReference type="Gene3D" id="2.60.110.10">
    <property type="entry name" value="Thaumatin"/>
    <property type="match status" value="2"/>
</dbReference>
<comment type="caution">
    <text evidence="4">The sequence shown here is derived from an EMBL/GenBank/DDBJ whole genome shotgun (WGS) entry which is preliminary data.</text>
</comment>
<protein>
    <submittedName>
        <fullName evidence="4">Thaumatin-like protein 1a</fullName>
    </submittedName>
</protein>
<evidence type="ECO:0000256" key="2">
    <source>
        <dbReference type="PIRSR" id="PIRSR002703-1"/>
    </source>
</evidence>
<evidence type="ECO:0000256" key="3">
    <source>
        <dbReference type="SAM" id="SignalP"/>
    </source>
</evidence>
<dbReference type="SMART" id="SM00205">
    <property type="entry name" value="THN"/>
    <property type="match status" value="1"/>
</dbReference>
<name>A0A371F6I3_MUCPR</name>
<feature type="chain" id="PRO_5017076583" evidence="3">
    <location>
        <begin position="22"/>
        <end position="206"/>
    </location>
</feature>
<dbReference type="Proteomes" id="UP000257109">
    <property type="component" value="Unassembled WGS sequence"/>
</dbReference>
<feature type="disulfide bond" evidence="2">
    <location>
        <begin position="117"/>
        <end position="198"/>
    </location>
</feature>
<evidence type="ECO:0000256" key="1">
    <source>
        <dbReference type="ARBA" id="ARBA00010607"/>
    </source>
</evidence>
<comment type="similarity">
    <text evidence="1">Belongs to the thaumatin family.</text>
</comment>